<comment type="caution">
    <text evidence="2">The sequence shown here is derived from an EMBL/GenBank/DDBJ whole genome shotgun (WGS) entry which is preliminary data.</text>
</comment>
<organism evidence="2 3">
    <name type="scientific">Caerostris extrusa</name>
    <name type="common">Bark spider</name>
    <name type="synonym">Caerostris bankana</name>
    <dbReference type="NCBI Taxonomy" id="172846"/>
    <lineage>
        <taxon>Eukaryota</taxon>
        <taxon>Metazoa</taxon>
        <taxon>Ecdysozoa</taxon>
        <taxon>Arthropoda</taxon>
        <taxon>Chelicerata</taxon>
        <taxon>Arachnida</taxon>
        <taxon>Araneae</taxon>
        <taxon>Araneomorphae</taxon>
        <taxon>Entelegynae</taxon>
        <taxon>Araneoidea</taxon>
        <taxon>Araneidae</taxon>
        <taxon>Caerostris</taxon>
    </lineage>
</organism>
<evidence type="ECO:0000313" key="2">
    <source>
        <dbReference type="EMBL" id="GIX83534.1"/>
    </source>
</evidence>
<keyword evidence="1" id="KW-0812">Transmembrane</keyword>
<feature type="transmembrane region" description="Helical" evidence="1">
    <location>
        <begin position="69"/>
        <end position="90"/>
    </location>
</feature>
<evidence type="ECO:0000256" key="1">
    <source>
        <dbReference type="SAM" id="Phobius"/>
    </source>
</evidence>
<reference evidence="2 3" key="1">
    <citation type="submission" date="2021-06" db="EMBL/GenBank/DDBJ databases">
        <title>Caerostris extrusa draft genome.</title>
        <authorList>
            <person name="Kono N."/>
            <person name="Arakawa K."/>
        </authorList>
    </citation>
    <scope>NUCLEOTIDE SEQUENCE [LARGE SCALE GENOMIC DNA]</scope>
</reference>
<name>A0AAV4NJ84_CAEEX</name>
<keyword evidence="3" id="KW-1185">Reference proteome</keyword>
<dbReference type="AlphaFoldDB" id="A0AAV4NJ84"/>
<keyword evidence="1" id="KW-0472">Membrane</keyword>
<evidence type="ECO:0000313" key="3">
    <source>
        <dbReference type="Proteomes" id="UP001054945"/>
    </source>
</evidence>
<dbReference type="Proteomes" id="UP001054945">
    <property type="component" value="Unassembled WGS sequence"/>
</dbReference>
<protein>
    <submittedName>
        <fullName evidence="2">Uncharacterized protein</fullName>
    </submittedName>
</protein>
<dbReference type="EMBL" id="BPLR01003339">
    <property type="protein sequence ID" value="GIX83534.1"/>
    <property type="molecule type" value="Genomic_DNA"/>
</dbReference>
<gene>
    <name evidence="2" type="ORF">CEXT_245921</name>
</gene>
<sequence>MIGILLHVSYRHHNSMFEICVLVSPCAYNNPLHLSDAMWLTCSMDIPTAQAMCALLSHMHIKNARMIKMLRCTFYARIPTAFCIFVAYVFTSCEDDTAMRIRYETNNTLRR</sequence>
<keyword evidence="1" id="KW-1133">Transmembrane helix</keyword>
<proteinExistence type="predicted"/>
<accession>A0AAV4NJ84</accession>